<evidence type="ECO:0000256" key="1">
    <source>
        <dbReference type="ARBA" id="ARBA00004123"/>
    </source>
</evidence>
<dbReference type="PRINTS" id="PR00031">
    <property type="entry name" value="HTHREPRESSR"/>
</dbReference>
<dbReference type="GO" id="GO:0005634">
    <property type="term" value="C:nucleus"/>
    <property type="evidence" value="ECO:0007669"/>
    <property type="project" value="UniProtKB-SubCell"/>
</dbReference>
<feature type="region of interest" description="Disordered" evidence="7">
    <location>
        <begin position="292"/>
        <end position="311"/>
    </location>
</feature>
<feature type="compositionally biased region" description="Low complexity" evidence="7">
    <location>
        <begin position="115"/>
        <end position="127"/>
    </location>
</feature>
<dbReference type="InterPro" id="IPR001356">
    <property type="entry name" value="HD"/>
</dbReference>
<organism evidence="9 10">
    <name type="scientific">Magallana gigas</name>
    <name type="common">Pacific oyster</name>
    <name type="synonym">Crassostrea gigas</name>
    <dbReference type="NCBI Taxonomy" id="29159"/>
    <lineage>
        <taxon>Eukaryota</taxon>
        <taxon>Metazoa</taxon>
        <taxon>Spiralia</taxon>
        <taxon>Lophotrochozoa</taxon>
        <taxon>Mollusca</taxon>
        <taxon>Bivalvia</taxon>
        <taxon>Autobranchia</taxon>
        <taxon>Pteriomorphia</taxon>
        <taxon>Ostreida</taxon>
        <taxon>Ostreoidea</taxon>
        <taxon>Ostreidae</taxon>
        <taxon>Magallana</taxon>
    </lineage>
</organism>
<comment type="subcellular location">
    <subcellularLocation>
        <location evidence="1 5 6">Nucleus</location>
    </subcellularLocation>
</comment>
<proteinExistence type="predicted"/>
<dbReference type="PANTHER" id="PTHR24340:SF112">
    <property type="entry name" value="VENT HOMEOBOX"/>
    <property type="match status" value="1"/>
</dbReference>
<keyword evidence="10" id="KW-1185">Reference proteome</keyword>
<dbReference type="EnsemblMetazoa" id="G15249.1">
    <property type="protein sequence ID" value="G15249.1:cds"/>
    <property type="gene ID" value="G15249"/>
</dbReference>
<dbReference type="OMA" id="MTHIPPQ"/>
<keyword evidence="3 5" id="KW-0371">Homeobox</keyword>
<dbReference type="GO" id="GO:0030154">
    <property type="term" value="P:cell differentiation"/>
    <property type="evidence" value="ECO:0007669"/>
    <property type="project" value="TreeGrafter"/>
</dbReference>
<dbReference type="AlphaFoldDB" id="A0A8W8IQQ8"/>
<dbReference type="PANTHER" id="PTHR24340">
    <property type="entry name" value="HOMEOBOX PROTEIN NKX"/>
    <property type="match status" value="1"/>
</dbReference>
<sequence>MLSEAKPKKAAFSIEFLARSSHDEKEDGGPKNSVSKDAVIQSTFRTDFSGSAFITPEKSSSSSLLMPSLSSTKTSYPLKLPLISPTNSAVKRKREDSCDSGVESPSPDRFRHISEASNSSNSSFNTSDLDDCDDLQRRKKARTAFSTEQIHDLEKRYQAQKYLPANERQALAEKLGLSDQQVKTWFQNRRMKEKRQKRDDEHARSFSLPTGGVDVSQLTALGLPCPPPYNVTATNFGQLPGMTHIPPQYPVTSSPGHFPSVLPYSPASFQMSPSFIPGQSFRVPYPYVNYSPSMASPKLQQMPRVPEKSSV</sequence>
<evidence type="ECO:0000313" key="10">
    <source>
        <dbReference type="Proteomes" id="UP000005408"/>
    </source>
</evidence>
<evidence type="ECO:0000256" key="2">
    <source>
        <dbReference type="ARBA" id="ARBA00023125"/>
    </source>
</evidence>
<dbReference type="Pfam" id="PF00046">
    <property type="entry name" value="Homeodomain"/>
    <property type="match status" value="1"/>
</dbReference>
<dbReference type="Gene3D" id="1.10.10.60">
    <property type="entry name" value="Homeodomain-like"/>
    <property type="match status" value="1"/>
</dbReference>
<dbReference type="OrthoDB" id="6268633at2759"/>
<evidence type="ECO:0000259" key="8">
    <source>
        <dbReference type="PROSITE" id="PS50071"/>
    </source>
</evidence>
<dbReference type="SUPFAM" id="SSF46689">
    <property type="entry name" value="Homeodomain-like"/>
    <property type="match status" value="1"/>
</dbReference>
<feature type="compositionally biased region" description="Low complexity" evidence="7">
    <location>
        <begin position="59"/>
        <end position="71"/>
    </location>
</feature>
<dbReference type="PROSITE" id="PS00027">
    <property type="entry name" value="HOMEOBOX_1"/>
    <property type="match status" value="1"/>
</dbReference>
<evidence type="ECO:0000313" key="9">
    <source>
        <dbReference type="EnsemblMetazoa" id="G15249.1:cds"/>
    </source>
</evidence>
<dbReference type="GO" id="GO:0000978">
    <property type="term" value="F:RNA polymerase II cis-regulatory region sequence-specific DNA binding"/>
    <property type="evidence" value="ECO:0007669"/>
    <property type="project" value="TreeGrafter"/>
</dbReference>
<protein>
    <recommendedName>
        <fullName evidence="8">Homeobox domain-containing protein</fullName>
    </recommendedName>
</protein>
<reference evidence="9" key="1">
    <citation type="submission" date="2022-08" db="UniProtKB">
        <authorList>
            <consortium name="EnsemblMetazoa"/>
        </authorList>
    </citation>
    <scope>IDENTIFICATION</scope>
    <source>
        <strain evidence="9">05x7-T-G4-1.051#20</strain>
    </source>
</reference>
<keyword evidence="2 5" id="KW-0238">DNA-binding</keyword>
<evidence type="ECO:0000256" key="3">
    <source>
        <dbReference type="ARBA" id="ARBA00023155"/>
    </source>
</evidence>
<feature type="region of interest" description="Disordered" evidence="7">
    <location>
        <begin position="19"/>
        <end position="38"/>
    </location>
</feature>
<dbReference type="SMART" id="SM00389">
    <property type="entry name" value="HOX"/>
    <property type="match status" value="1"/>
</dbReference>
<accession>A0A8W8IQQ8</accession>
<feature type="domain" description="Homeobox" evidence="8">
    <location>
        <begin position="136"/>
        <end position="196"/>
    </location>
</feature>
<dbReference type="InterPro" id="IPR017970">
    <property type="entry name" value="Homeobox_CS"/>
</dbReference>
<feature type="DNA-binding region" description="Homeobox" evidence="5">
    <location>
        <begin position="138"/>
        <end position="197"/>
    </location>
</feature>
<dbReference type="Proteomes" id="UP000005408">
    <property type="component" value="Unassembled WGS sequence"/>
</dbReference>
<evidence type="ECO:0000256" key="4">
    <source>
        <dbReference type="ARBA" id="ARBA00023242"/>
    </source>
</evidence>
<dbReference type="CDD" id="cd00086">
    <property type="entry name" value="homeodomain"/>
    <property type="match status" value="1"/>
</dbReference>
<dbReference type="PROSITE" id="PS50071">
    <property type="entry name" value="HOMEOBOX_2"/>
    <property type="match status" value="1"/>
</dbReference>
<dbReference type="InterPro" id="IPR000047">
    <property type="entry name" value="HTH_motif"/>
</dbReference>
<dbReference type="InterPro" id="IPR050394">
    <property type="entry name" value="Homeobox_NK-like"/>
</dbReference>
<feature type="region of interest" description="Disordered" evidence="7">
    <location>
        <begin position="51"/>
        <end position="131"/>
    </location>
</feature>
<dbReference type="InterPro" id="IPR009057">
    <property type="entry name" value="Homeodomain-like_sf"/>
</dbReference>
<keyword evidence="4 5" id="KW-0539">Nucleus</keyword>
<evidence type="ECO:0000256" key="5">
    <source>
        <dbReference type="PROSITE-ProRule" id="PRU00108"/>
    </source>
</evidence>
<name>A0A8W8IQQ8_MAGGI</name>
<dbReference type="GO" id="GO:0000981">
    <property type="term" value="F:DNA-binding transcription factor activity, RNA polymerase II-specific"/>
    <property type="evidence" value="ECO:0007669"/>
    <property type="project" value="InterPro"/>
</dbReference>
<evidence type="ECO:0000256" key="6">
    <source>
        <dbReference type="RuleBase" id="RU000682"/>
    </source>
</evidence>
<evidence type="ECO:0000256" key="7">
    <source>
        <dbReference type="SAM" id="MobiDB-lite"/>
    </source>
</evidence>
<feature type="compositionally biased region" description="Basic and acidic residues" evidence="7">
    <location>
        <begin position="20"/>
        <end position="29"/>
    </location>
</feature>